<sequence>MKRILVTGGNKGIGLATVAKLLRSYDDTHLILGSRNKERGEEAVGSLIRGNGDWKERLVTVEIDVESEDSVK</sequence>
<dbReference type="Gene3D" id="3.40.50.720">
    <property type="entry name" value="NAD(P)-binding Rossmann-like Domain"/>
    <property type="match status" value="1"/>
</dbReference>
<reference evidence="1" key="1">
    <citation type="submission" date="2018-05" db="EMBL/GenBank/DDBJ databases">
        <authorList>
            <person name="Lanie J.A."/>
            <person name="Ng W.-L."/>
            <person name="Kazmierczak K.M."/>
            <person name="Andrzejewski T.M."/>
            <person name="Davidsen T.M."/>
            <person name="Wayne K.J."/>
            <person name="Tettelin H."/>
            <person name="Glass J.I."/>
            <person name="Rusch D."/>
            <person name="Podicherti R."/>
            <person name="Tsui H.-C.T."/>
            <person name="Winkler M.E."/>
        </authorList>
    </citation>
    <scope>NUCLEOTIDE SEQUENCE</scope>
</reference>
<dbReference type="AlphaFoldDB" id="A0A382L6F2"/>
<accession>A0A382L6F2</accession>
<dbReference type="SUPFAM" id="SSF51735">
    <property type="entry name" value="NAD(P)-binding Rossmann-fold domains"/>
    <property type="match status" value="1"/>
</dbReference>
<name>A0A382L6F2_9ZZZZ</name>
<feature type="non-terminal residue" evidence="1">
    <location>
        <position position="72"/>
    </location>
</feature>
<dbReference type="Pfam" id="PF00106">
    <property type="entry name" value="adh_short"/>
    <property type="match status" value="1"/>
</dbReference>
<dbReference type="InterPro" id="IPR002347">
    <property type="entry name" value="SDR_fam"/>
</dbReference>
<organism evidence="1">
    <name type="scientific">marine metagenome</name>
    <dbReference type="NCBI Taxonomy" id="408172"/>
    <lineage>
        <taxon>unclassified sequences</taxon>
        <taxon>metagenomes</taxon>
        <taxon>ecological metagenomes</taxon>
    </lineage>
</organism>
<protein>
    <recommendedName>
        <fullName evidence="2">Ketoreductase (KR) domain-containing protein</fullName>
    </recommendedName>
</protein>
<gene>
    <name evidence="1" type="ORF">METZ01_LOCUS285382</name>
</gene>
<evidence type="ECO:0008006" key="2">
    <source>
        <dbReference type="Google" id="ProtNLM"/>
    </source>
</evidence>
<evidence type="ECO:0000313" key="1">
    <source>
        <dbReference type="EMBL" id="SVC32528.1"/>
    </source>
</evidence>
<dbReference type="InterPro" id="IPR036291">
    <property type="entry name" value="NAD(P)-bd_dom_sf"/>
</dbReference>
<proteinExistence type="predicted"/>
<dbReference type="EMBL" id="UINC01085203">
    <property type="protein sequence ID" value="SVC32528.1"/>
    <property type="molecule type" value="Genomic_DNA"/>
</dbReference>